<evidence type="ECO:0000313" key="3">
    <source>
        <dbReference type="Proteomes" id="UP000184120"/>
    </source>
</evidence>
<proteinExistence type="predicted"/>
<reference evidence="3" key="3">
    <citation type="submission" date="2016-11" db="EMBL/GenBank/DDBJ databases">
        <authorList>
            <person name="Varghese N."/>
            <person name="Submissions S."/>
        </authorList>
    </citation>
    <scope>NUCLEOTIDE SEQUENCE [LARGE SCALE GENOMIC DNA]</scope>
    <source>
        <strain evidence="3">DSM 27989</strain>
    </source>
</reference>
<dbReference type="EMBL" id="FRBH01000008">
    <property type="protein sequence ID" value="SHL37029.1"/>
    <property type="molecule type" value="Genomic_DNA"/>
</dbReference>
<sequence length="230" mass="27813">MEVFELTLNELNEFAIDFHKLIEDTDLASKHEEKIFIRPDSNKMNLARINLLYNINYSKIDEIELNNHIINLVNLCFYDNINEETGLTDNSLYFFYYIIKYFYKCDYKNEIKAECTNSFSHLNKQEFIITIYRYIYDKIELLSVNENKNYQYKKRLTEILQEVNSYMIRFKIKDIKTINKYRDQILNNLGNINNLKKIYFELSCRQYSDQNDSQQILNIMKGQPNKLRSI</sequence>
<dbReference type="AlphaFoldDB" id="A0A1M7A339"/>
<evidence type="ECO:0000313" key="1">
    <source>
        <dbReference type="EMBL" id="GGE91806.1"/>
    </source>
</evidence>
<accession>A0A1M7A339</accession>
<evidence type="ECO:0000313" key="4">
    <source>
        <dbReference type="Proteomes" id="UP000650994"/>
    </source>
</evidence>
<dbReference type="RefSeq" id="WP_072932740.1">
    <property type="nucleotide sequence ID" value="NZ_BMFL01000004.1"/>
</dbReference>
<reference evidence="1" key="5">
    <citation type="submission" date="2024-05" db="EMBL/GenBank/DDBJ databases">
        <authorList>
            <person name="Sun Q."/>
            <person name="Zhou Y."/>
        </authorList>
    </citation>
    <scope>NUCLEOTIDE SEQUENCE</scope>
    <source>
        <strain evidence="1">CGMCC 1.12707</strain>
    </source>
</reference>
<keyword evidence="4" id="KW-1185">Reference proteome</keyword>
<dbReference type="Proteomes" id="UP000184120">
    <property type="component" value="Unassembled WGS sequence"/>
</dbReference>
<dbReference type="Proteomes" id="UP000650994">
    <property type="component" value="Unassembled WGS sequence"/>
</dbReference>
<name>A0A1M7A339_9FLAO</name>
<gene>
    <name evidence="1" type="ORF">GCM10010984_06850</name>
    <name evidence="2" type="ORF">SAMN05443634_108144</name>
</gene>
<reference evidence="4" key="4">
    <citation type="journal article" date="2019" name="Int. J. Syst. Evol. Microbiol.">
        <title>The Global Catalogue of Microorganisms (GCM) 10K type strain sequencing project: providing services to taxonomists for standard genome sequencing and annotation.</title>
        <authorList>
            <consortium name="The Broad Institute Genomics Platform"/>
            <consortium name="The Broad Institute Genome Sequencing Center for Infectious Disease"/>
            <person name="Wu L."/>
            <person name="Ma J."/>
        </authorList>
    </citation>
    <scope>NUCLEOTIDE SEQUENCE [LARGE SCALE GENOMIC DNA]</scope>
    <source>
        <strain evidence="4">CGMCC 1.12707</strain>
    </source>
</reference>
<evidence type="ECO:0000313" key="2">
    <source>
        <dbReference type="EMBL" id="SHL37029.1"/>
    </source>
</evidence>
<reference evidence="1" key="1">
    <citation type="journal article" date="2014" name="Int. J. Syst. Evol. Microbiol.">
        <title>Complete genome of a new Firmicutes species belonging to the dominant human colonic microbiota ('Ruminococcus bicirculans') reveals two chromosomes and a selective capacity to utilize plant glucans.</title>
        <authorList>
            <consortium name="NISC Comparative Sequencing Program"/>
            <person name="Wegmann U."/>
            <person name="Louis P."/>
            <person name="Goesmann A."/>
            <person name="Henrissat B."/>
            <person name="Duncan S.H."/>
            <person name="Flint H.J."/>
        </authorList>
    </citation>
    <scope>NUCLEOTIDE SEQUENCE</scope>
    <source>
        <strain evidence="1">CGMCC 1.12707</strain>
    </source>
</reference>
<organism evidence="2 3">
    <name type="scientific">Chishuiella changwenlii</name>
    <dbReference type="NCBI Taxonomy" id="1434701"/>
    <lineage>
        <taxon>Bacteria</taxon>
        <taxon>Pseudomonadati</taxon>
        <taxon>Bacteroidota</taxon>
        <taxon>Flavobacteriia</taxon>
        <taxon>Flavobacteriales</taxon>
        <taxon>Weeksellaceae</taxon>
        <taxon>Chishuiella</taxon>
    </lineage>
</organism>
<dbReference type="EMBL" id="BMFL01000004">
    <property type="protein sequence ID" value="GGE91806.1"/>
    <property type="molecule type" value="Genomic_DNA"/>
</dbReference>
<protein>
    <submittedName>
        <fullName evidence="2">Uncharacterized protein</fullName>
    </submittedName>
</protein>
<reference evidence="2" key="2">
    <citation type="submission" date="2016-11" db="EMBL/GenBank/DDBJ databases">
        <authorList>
            <person name="Jaros S."/>
            <person name="Januszkiewicz K."/>
            <person name="Wedrychowicz H."/>
        </authorList>
    </citation>
    <scope>NUCLEOTIDE SEQUENCE [LARGE SCALE GENOMIC DNA]</scope>
    <source>
        <strain evidence="2">DSM 27989</strain>
    </source>
</reference>